<organism evidence="2 3">
    <name type="scientific">Monilinia fructigena</name>
    <dbReference type="NCBI Taxonomy" id="38457"/>
    <lineage>
        <taxon>Eukaryota</taxon>
        <taxon>Fungi</taxon>
        <taxon>Dikarya</taxon>
        <taxon>Ascomycota</taxon>
        <taxon>Pezizomycotina</taxon>
        <taxon>Leotiomycetes</taxon>
        <taxon>Helotiales</taxon>
        <taxon>Sclerotiniaceae</taxon>
        <taxon>Monilinia</taxon>
    </lineage>
</organism>
<keyword evidence="3" id="KW-1185">Reference proteome</keyword>
<dbReference type="SUPFAM" id="SSF103657">
    <property type="entry name" value="BAR/IMD domain-like"/>
    <property type="match status" value="1"/>
</dbReference>
<evidence type="ECO:0000259" key="1">
    <source>
        <dbReference type="Pfam" id="PF03114"/>
    </source>
</evidence>
<dbReference type="Gene3D" id="1.20.1270.60">
    <property type="entry name" value="Arfaptin homology (AH) domain/BAR domain"/>
    <property type="match status" value="1"/>
</dbReference>
<dbReference type="Proteomes" id="UP000249056">
    <property type="component" value="Unassembled WGS sequence"/>
</dbReference>
<dbReference type="AlphaFoldDB" id="A0A395IKU0"/>
<gene>
    <name evidence="2" type="ORF">DID88_009881</name>
</gene>
<accession>A0A395IKU0</accession>
<evidence type="ECO:0000313" key="2">
    <source>
        <dbReference type="EMBL" id="RAL60776.1"/>
    </source>
</evidence>
<dbReference type="EMBL" id="QKRW01000037">
    <property type="protein sequence ID" value="RAL60776.1"/>
    <property type="molecule type" value="Genomic_DNA"/>
</dbReference>
<dbReference type="InterPro" id="IPR004148">
    <property type="entry name" value="BAR_dom"/>
</dbReference>
<evidence type="ECO:0000313" key="3">
    <source>
        <dbReference type="Proteomes" id="UP000249056"/>
    </source>
</evidence>
<dbReference type="Pfam" id="PF03114">
    <property type="entry name" value="BAR"/>
    <property type="match status" value="1"/>
</dbReference>
<dbReference type="OrthoDB" id="14167at2759"/>
<sequence length="115" mass="13077">MNVGKKFGRVKQWAGEKMGQESKTEVSDEFKSLEMEMQLRHEAMGTANDRISRQQDAYVHEATSTWLESLERSLASNEGIPGCPKEARTKTIGLRCLPFQDAKGKERRFQSRGRA</sequence>
<feature type="domain" description="BAR" evidence="1">
    <location>
        <begin position="5"/>
        <end position="44"/>
    </location>
</feature>
<dbReference type="InterPro" id="IPR027267">
    <property type="entry name" value="AH/BAR_dom_sf"/>
</dbReference>
<proteinExistence type="predicted"/>
<name>A0A395IKU0_9HELO</name>
<dbReference type="GO" id="GO:0005737">
    <property type="term" value="C:cytoplasm"/>
    <property type="evidence" value="ECO:0007669"/>
    <property type="project" value="InterPro"/>
</dbReference>
<comment type="caution">
    <text evidence="2">The sequence shown here is derived from an EMBL/GenBank/DDBJ whole genome shotgun (WGS) entry which is preliminary data.</text>
</comment>
<protein>
    <recommendedName>
        <fullName evidence="1">BAR domain-containing protein</fullName>
    </recommendedName>
</protein>
<reference evidence="2 3" key="1">
    <citation type="submission" date="2018-06" db="EMBL/GenBank/DDBJ databases">
        <title>Genome Sequence of the Brown Rot Fungal Pathogen Monilinia fructigena.</title>
        <authorList>
            <person name="Landi L."/>
            <person name="De Miccolis Angelini R.M."/>
            <person name="Pollastro S."/>
            <person name="Abate D."/>
            <person name="Faretra F."/>
            <person name="Romanazzi G."/>
        </authorList>
    </citation>
    <scope>NUCLEOTIDE SEQUENCE [LARGE SCALE GENOMIC DNA]</scope>
    <source>
        <strain evidence="2 3">Mfrg269</strain>
    </source>
</reference>